<keyword evidence="2 7" id="KW-0813">Transport</keyword>
<protein>
    <submittedName>
        <fullName evidence="9">TonB-dependent receptor</fullName>
    </submittedName>
</protein>
<dbReference type="InterPro" id="IPR037066">
    <property type="entry name" value="Plug_dom_sf"/>
</dbReference>
<dbReference type="InterPro" id="IPR023997">
    <property type="entry name" value="TonB-dep_OMP_SusC/RagA_CS"/>
</dbReference>
<dbReference type="Gene3D" id="2.170.130.10">
    <property type="entry name" value="TonB-dependent receptor, plug domain"/>
    <property type="match status" value="1"/>
</dbReference>
<dbReference type="Proteomes" id="UP001139409">
    <property type="component" value="Unassembled WGS sequence"/>
</dbReference>
<comment type="subcellular location">
    <subcellularLocation>
        <location evidence="1 7">Cell outer membrane</location>
        <topology evidence="1 7">Multi-pass membrane protein</topology>
    </subcellularLocation>
</comment>
<evidence type="ECO:0000256" key="3">
    <source>
        <dbReference type="ARBA" id="ARBA00022452"/>
    </source>
</evidence>
<keyword evidence="9" id="KW-0675">Receptor</keyword>
<dbReference type="Gene3D" id="2.40.170.20">
    <property type="entry name" value="TonB-dependent receptor, beta-barrel domain"/>
    <property type="match status" value="1"/>
</dbReference>
<keyword evidence="6 7" id="KW-0998">Cell outer membrane</keyword>
<evidence type="ECO:0000256" key="1">
    <source>
        <dbReference type="ARBA" id="ARBA00004571"/>
    </source>
</evidence>
<dbReference type="SUPFAM" id="SSF56935">
    <property type="entry name" value="Porins"/>
    <property type="match status" value="1"/>
</dbReference>
<evidence type="ECO:0000313" key="10">
    <source>
        <dbReference type="Proteomes" id="UP001139409"/>
    </source>
</evidence>
<keyword evidence="4 7" id="KW-0812">Transmembrane</keyword>
<proteinExistence type="inferred from homology"/>
<dbReference type="Pfam" id="PF13715">
    <property type="entry name" value="CarbopepD_reg_2"/>
    <property type="match status" value="1"/>
</dbReference>
<reference evidence="9" key="1">
    <citation type="submission" date="2021-09" db="EMBL/GenBank/DDBJ databases">
        <title>Fulvivirga sp. isolated from coastal sediment.</title>
        <authorList>
            <person name="Yu H."/>
        </authorList>
    </citation>
    <scope>NUCLEOTIDE SEQUENCE</scope>
    <source>
        <strain evidence="9">1062</strain>
    </source>
</reference>
<sequence>MKKFLLLVFMLTFTLGFGEVWAQNRTISGKITSIEDGSTLPGVNVVLKGTTIGTVTDIDGNYSLSVPADGGTLVFSFVGLATKEVEIGARSVIDVQMAQDVTELSEVVVTGYGVEQKRDLTGSVASIKSDVIQDLPMQSFDRAMQGRAAGVQISSGSGQPGGAINVVIRGYGSLSDNTPLYIVDGVQVNTGSVGTQGSTNALAGINPNDIESIDVLKDAAAAAIYGAQAANGVVIITTKKGKKNQTNLNLNYQRGWAKPMNYYDIMDAPQFAEIREEAYINAGLDPAAAWAQYGNPADPSSFTPQDWFDLMFRTGDIETYGLTLSGGTDKTQFYISGGFEKQEGQIIQSSWDRANLRMNLDHQATDKLRIGTQLQLARQHTFGSIANGNFVNGPFSATAVLQPNSPAVDPETGEYNPYPAHFPQTGAGHYFNYNIYQGVNEERREAYTVQALTSMSISYQILPSLTAQVFGGLDFQDNQDINERPATIPVFSSFGGQTFVNNRRFLNWNTNATLNWSQQFGDHKVSAIVGYEFKEEIVNSESATGRGFANTELRLLGQAANPQAINGTWTSYRRNGVFGRVNYDYKGKYLINGTLRRDGNSRFGRNNRYGTFWAVGAAWRISDEAFLENSSFIDELKIRASWGVLGNANGIGNFQSLGVYGGGVQYLGNAGQRPIRLENDLLSWESEEQITLGFDFAVLGSRLYGAVDFFRSDTRDQLFNVPLPTDSGFGSITANAGEVRNEGVEIEVGAVILDVGGFRWNSDFNISFIKNELTELPGGEERIGNTLIVGEPVNFLFGVPYAGVNPANGKAMWLDSLGNPVYNVQQRDGRVLGSQIPTKFGGWNNTFSYKGLSLAVFFQYSLDYVVANAELYNIAESGSTRNNQLVTQLDRWQNPGDITNVPIAYEGGVVDGFDQQFPGFFPSRFMSDGGYVRLKQVTLSYEFQPSLLSKIGLKRVQVFAQGLNLVTWTKYDGIDPEVIEFNNNAGLSTFGAYPNPRQYTLGVNIGL</sequence>
<dbReference type="InterPro" id="IPR036942">
    <property type="entry name" value="Beta-barrel_TonB_sf"/>
</dbReference>
<comment type="caution">
    <text evidence="9">The sequence shown here is derived from an EMBL/GenBank/DDBJ whole genome shotgun (WGS) entry which is preliminary data.</text>
</comment>
<keyword evidence="5 7" id="KW-0472">Membrane</keyword>
<comment type="similarity">
    <text evidence="7">Belongs to the TonB-dependent receptor family.</text>
</comment>
<organism evidence="9 10">
    <name type="scientific">Fulvivirga sedimenti</name>
    <dbReference type="NCBI Taxonomy" id="2879465"/>
    <lineage>
        <taxon>Bacteria</taxon>
        <taxon>Pseudomonadati</taxon>
        <taxon>Bacteroidota</taxon>
        <taxon>Cytophagia</taxon>
        <taxon>Cytophagales</taxon>
        <taxon>Fulvivirgaceae</taxon>
        <taxon>Fulvivirga</taxon>
    </lineage>
</organism>
<dbReference type="GO" id="GO:0009279">
    <property type="term" value="C:cell outer membrane"/>
    <property type="evidence" value="ECO:0007669"/>
    <property type="project" value="UniProtKB-SubCell"/>
</dbReference>
<dbReference type="Pfam" id="PF07715">
    <property type="entry name" value="Plug"/>
    <property type="match status" value="1"/>
</dbReference>
<dbReference type="InterPro" id="IPR023996">
    <property type="entry name" value="TonB-dep_OMP_SusC/RagA"/>
</dbReference>
<dbReference type="RefSeq" id="WP_225698771.1">
    <property type="nucleotide sequence ID" value="NZ_JAIXNE010000005.1"/>
</dbReference>
<evidence type="ECO:0000256" key="5">
    <source>
        <dbReference type="ARBA" id="ARBA00023136"/>
    </source>
</evidence>
<feature type="domain" description="TonB-dependent receptor plug" evidence="8">
    <location>
        <begin position="117"/>
        <end position="233"/>
    </location>
</feature>
<evidence type="ECO:0000256" key="4">
    <source>
        <dbReference type="ARBA" id="ARBA00022692"/>
    </source>
</evidence>
<evidence type="ECO:0000256" key="7">
    <source>
        <dbReference type="PROSITE-ProRule" id="PRU01360"/>
    </source>
</evidence>
<dbReference type="InterPro" id="IPR039426">
    <property type="entry name" value="TonB-dep_rcpt-like"/>
</dbReference>
<dbReference type="PROSITE" id="PS52016">
    <property type="entry name" value="TONB_DEPENDENT_REC_3"/>
    <property type="match status" value="1"/>
</dbReference>
<dbReference type="AlphaFoldDB" id="A0A9X1HW72"/>
<dbReference type="InterPro" id="IPR012910">
    <property type="entry name" value="Plug_dom"/>
</dbReference>
<evidence type="ECO:0000313" key="9">
    <source>
        <dbReference type="EMBL" id="MCA6077907.1"/>
    </source>
</evidence>
<keyword evidence="3 7" id="KW-1134">Transmembrane beta strand</keyword>
<dbReference type="Gene3D" id="2.60.40.1120">
    <property type="entry name" value="Carboxypeptidase-like, regulatory domain"/>
    <property type="match status" value="1"/>
</dbReference>
<dbReference type="SUPFAM" id="SSF49464">
    <property type="entry name" value="Carboxypeptidase regulatory domain-like"/>
    <property type="match status" value="1"/>
</dbReference>
<dbReference type="InterPro" id="IPR008969">
    <property type="entry name" value="CarboxyPept-like_regulatory"/>
</dbReference>
<gene>
    <name evidence="9" type="ORF">LDX50_23730</name>
</gene>
<dbReference type="EMBL" id="JAIXNE010000005">
    <property type="protein sequence ID" value="MCA6077907.1"/>
    <property type="molecule type" value="Genomic_DNA"/>
</dbReference>
<keyword evidence="10" id="KW-1185">Reference proteome</keyword>
<dbReference type="NCBIfam" id="TIGR04057">
    <property type="entry name" value="SusC_RagA_signa"/>
    <property type="match status" value="1"/>
</dbReference>
<accession>A0A9X1HW72</accession>
<evidence type="ECO:0000256" key="2">
    <source>
        <dbReference type="ARBA" id="ARBA00022448"/>
    </source>
</evidence>
<evidence type="ECO:0000259" key="8">
    <source>
        <dbReference type="Pfam" id="PF07715"/>
    </source>
</evidence>
<dbReference type="NCBIfam" id="TIGR04056">
    <property type="entry name" value="OMP_RagA_SusC"/>
    <property type="match status" value="1"/>
</dbReference>
<evidence type="ECO:0000256" key="6">
    <source>
        <dbReference type="ARBA" id="ARBA00023237"/>
    </source>
</evidence>
<name>A0A9X1HW72_9BACT</name>